<accession>A0A8J5YWB6</accession>
<dbReference type="OrthoDB" id="5562676at2759"/>
<dbReference type="EMBL" id="JAHUZN010000006">
    <property type="protein sequence ID" value="KAG8490513.1"/>
    <property type="molecule type" value="Genomic_DNA"/>
</dbReference>
<dbReference type="Pfam" id="PF10173">
    <property type="entry name" value="Mit_KHE1"/>
    <property type="match status" value="1"/>
</dbReference>
<keyword evidence="3" id="KW-1185">Reference proteome</keyword>
<comment type="caution">
    <text evidence="2">The sequence shown here is derived from an EMBL/GenBank/DDBJ whole genome shotgun (WGS) entry which is preliminary data.</text>
</comment>
<dbReference type="GO" id="GO:0005743">
    <property type="term" value="C:mitochondrial inner membrane"/>
    <property type="evidence" value="ECO:0007669"/>
    <property type="project" value="TreeGrafter"/>
</dbReference>
<dbReference type="AlphaFoldDB" id="A0A8J5YWB6"/>
<gene>
    <name evidence="2" type="ORF">CXB51_016056</name>
</gene>
<sequence length="305" mass="34273">MRARLVVFPIKGKNWCFSRSIDLSTSESSAASTPSTVKELCKKISSNSKPLSANAELLVDFISTKMNKAWMGLEKAPEGSFKNKLHGLGLRLLARVKPSEILLKSITKDVTNVQITYPTSLNARLVRRRLRQIALRGTVLHRKYFYGSVSLLPLTTAFTVLPLPNIPFFWVLFRTYSHWRALQGSEKLVQLVSDYSLVQTSIILSGKGNESEHNDSKCGTKNSPSSQWVLEPSKELEDLINRGHEENYLSEQAISDICNSFSLNKNDVLKCRDLVMNCPKETEHLDEDDIHIILTSICHEIAPIG</sequence>
<reference evidence="2 3" key="1">
    <citation type="journal article" date="2021" name="bioRxiv">
        <title>The Gossypium anomalum genome as a resource for cotton improvement and evolutionary analysis of hybrid incompatibility.</title>
        <authorList>
            <person name="Grover C.E."/>
            <person name="Yuan D."/>
            <person name="Arick M.A."/>
            <person name="Miller E.R."/>
            <person name="Hu G."/>
            <person name="Peterson D.G."/>
            <person name="Wendel J.F."/>
            <person name="Udall J.A."/>
        </authorList>
    </citation>
    <scope>NUCLEOTIDE SEQUENCE [LARGE SCALE GENOMIC DNA]</scope>
    <source>
        <strain evidence="2">JFW-Udall</strain>
        <tissue evidence="2">Leaf</tissue>
    </source>
</reference>
<evidence type="ECO:0000313" key="2">
    <source>
        <dbReference type="EMBL" id="KAG8490513.1"/>
    </source>
</evidence>
<dbReference type="PANTHER" id="PTHR28062">
    <property type="entry name" value="K+-H+ EXCHANGE-LIKE PROTEIN"/>
    <property type="match status" value="1"/>
</dbReference>
<dbReference type="GO" id="GO:0006813">
    <property type="term" value="P:potassium ion transport"/>
    <property type="evidence" value="ECO:0007669"/>
    <property type="project" value="TreeGrafter"/>
</dbReference>
<dbReference type="InterPro" id="IPR018786">
    <property type="entry name" value="Mit_KHE1"/>
</dbReference>
<proteinExistence type="predicted"/>
<organism evidence="2 3">
    <name type="scientific">Gossypium anomalum</name>
    <dbReference type="NCBI Taxonomy" id="47600"/>
    <lineage>
        <taxon>Eukaryota</taxon>
        <taxon>Viridiplantae</taxon>
        <taxon>Streptophyta</taxon>
        <taxon>Embryophyta</taxon>
        <taxon>Tracheophyta</taxon>
        <taxon>Spermatophyta</taxon>
        <taxon>Magnoliopsida</taxon>
        <taxon>eudicotyledons</taxon>
        <taxon>Gunneridae</taxon>
        <taxon>Pentapetalae</taxon>
        <taxon>rosids</taxon>
        <taxon>malvids</taxon>
        <taxon>Malvales</taxon>
        <taxon>Malvaceae</taxon>
        <taxon>Malvoideae</taxon>
        <taxon>Gossypium</taxon>
    </lineage>
</organism>
<dbReference type="Proteomes" id="UP000701853">
    <property type="component" value="Chromosome 6"/>
</dbReference>
<dbReference type="GO" id="GO:1902600">
    <property type="term" value="P:proton transmembrane transport"/>
    <property type="evidence" value="ECO:0007669"/>
    <property type="project" value="TreeGrafter"/>
</dbReference>
<evidence type="ECO:0000313" key="3">
    <source>
        <dbReference type="Proteomes" id="UP000701853"/>
    </source>
</evidence>
<name>A0A8J5YWB6_9ROSI</name>
<protein>
    <submittedName>
        <fullName evidence="2">Uncharacterized protein</fullName>
    </submittedName>
</protein>
<feature type="region of interest" description="Disordered" evidence="1">
    <location>
        <begin position="207"/>
        <end position="226"/>
    </location>
</feature>
<evidence type="ECO:0000256" key="1">
    <source>
        <dbReference type="SAM" id="MobiDB-lite"/>
    </source>
</evidence>
<feature type="compositionally biased region" description="Basic and acidic residues" evidence="1">
    <location>
        <begin position="209"/>
        <end position="218"/>
    </location>
</feature>
<dbReference type="PANTHER" id="PTHR28062:SF1">
    <property type="entry name" value="TRANSMEMBRANE PROTEIN"/>
    <property type="match status" value="1"/>
</dbReference>